<accession>C1MRN6</accession>
<organism evidence="2">
    <name type="scientific">Micromonas pusilla (strain CCMP1545)</name>
    <name type="common">Picoplanktonic green alga</name>
    <dbReference type="NCBI Taxonomy" id="564608"/>
    <lineage>
        <taxon>Eukaryota</taxon>
        <taxon>Viridiplantae</taxon>
        <taxon>Chlorophyta</taxon>
        <taxon>Mamiellophyceae</taxon>
        <taxon>Mamiellales</taxon>
        <taxon>Mamiellaceae</taxon>
        <taxon>Micromonas</taxon>
    </lineage>
</organism>
<feature type="non-terminal residue" evidence="1">
    <location>
        <position position="502"/>
    </location>
</feature>
<dbReference type="OrthoDB" id="10653676at2759"/>
<dbReference type="RefSeq" id="XP_003058540.1">
    <property type="nucleotide sequence ID" value="XM_003058494.1"/>
</dbReference>
<dbReference type="AlphaFoldDB" id="C1MRN6"/>
<name>C1MRN6_MICPC</name>
<dbReference type="GeneID" id="9684345"/>
<evidence type="ECO:0000313" key="1">
    <source>
        <dbReference type="EMBL" id="EEH56995.1"/>
    </source>
</evidence>
<reference evidence="1 2" key="1">
    <citation type="journal article" date="2009" name="Science">
        <title>Green evolution and dynamic adaptations revealed by genomes of the marine picoeukaryotes Micromonas.</title>
        <authorList>
            <person name="Worden A.Z."/>
            <person name="Lee J.H."/>
            <person name="Mock T."/>
            <person name="Rouze P."/>
            <person name="Simmons M.P."/>
            <person name="Aerts A.L."/>
            <person name="Allen A.E."/>
            <person name="Cuvelier M.L."/>
            <person name="Derelle E."/>
            <person name="Everett M.V."/>
            <person name="Foulon E."/>
            <person name="Grimwood J."/>
            <person name="Gundlach H."/>
            <person name="Henrissat B."/>
            <person name="Napoli C."/>
            <person name="McDonald S.M."/>
            <person name="Parker M.S."/>
            <person name="Rombauts S."/>
            <person name="Salamov A."/>
            <person name="Von Dassow P."/>
            <person name="Badger J.H."/>
            <person name="Coutinho P.M."/>
            <person name="Demir E."/>
            <person name="Dubchak I."/>
            <person name="Gentemann C."/>
            <person name="Eikrem W."/>
            <person name="Gready J.E."/>
            <person name="John U."/>
            <person name="Lanier W."/>
            <person name="Lindquist E.A."/>
            <person name="Lucas S."/>
            <person name="Mayer K.F."/>
            <person name="Moreau H."/>
            <person name="Not F."/>
            <person name="Otillar R."/>
            <person name="Panaud O."/>
            <person name="Pangilinan J."/>
            <person name="Paulsen I."/>
            <person name="Piegu B."/>
            <person name="Poliakov A."/>
            <person name="Robbens S."/>
            <person name="Schmutz J."/>
            <person name="Toulza E."/>
            <person name="Wyss T."/>
            <person name="Zelensky A."/>
            <person name="Zhou K."/>
            <person name="Armbrust E.V."/>
            <person name="Bhattacharya D."/>
            <person name="Goodenough U.W."/>
            <person name="Van de Peer Y."/>
            <person name="Grigoriev I.V."/>
        </authorList>
    </citation>
    <scope>NUCLEOTIDE SEQUENCE [LARGE SCALE GENOMIC DNA]</scope>
    <source>
        <strain evidence="1 2">CCMP1545</strain>
    </source>
</reference>
<proteinExistence type="predicted"/>
<gene>
    <name evidence="1" type="ORF">MICPUCDRAFT_68245</name>
</gene>
<dbReference type="Proteomes" id="UP000001876">
    <property type="component" value="Unassembled WGS sequence"/>
</dbReference>
<dbReference type="KEGG" id="mpp:MICPUCDRAFT_68245"/>
<protein>
    <submittedName>
        <fullName evidence="1">Predicted protein</fullName>
    </submittedName>
</protein>
<dbReference type="EMBL" id="GG663739">
    <property type="protein sequence ID" value="EEH56995.1"/>
    <property type="molecule type" value="Genomic_DNA"/>
</dbReference>
<sequence length="502" mass="54358">MVTTPPTARASGRIHVDVEAANVEKRLAPVFEYLNRYLPSSDDDGNGEIGDALHAAVKDAIDAARGGLRDARSLVFSALFFAWVASTPIVAPRDPFLATSKWKLPTGLFVLLVKKSGLEQNLRAKLRDDVPPHVSKYLDAELQGYDIEFIHESEGSKKLDENTVEESKPMSPRPLKVAAESDEGEAASPCGRCFAVVNEWLLLNEFATGDRISSAVESIKRIVREYGGEGRLTASMLLSSNAFHSARRAISRSDVSREKHLKVEQELIAILNRITTRRDGGRSEKTEHRSDDGLALAIDLLSPLLREPEMTLSRLVHTAAVHSSQAPFLVSAFTALPGLAMLKLEPTHAPFILEVLVRVLRNSPLELRGFNQLAGIKNLTVALFGEHAKEEESLGFFGHRFLAPRRSILDPRETLLMVLFPILVAGGSTSPSSNIDEGEVGASGSEGEMCALQILRALLVGDDASGATDVDPPLSSSGLKLLESTFPGAVLLSLGSYVDSRG</sequence>
<evidence type="ECO:0000313" key="2">
    <source>
        <dbReference type="Proteomes" id="UP000001876"/>
    </source>
</evidence>
<keyword evidence="2" id="KW-1185">Reference proteome</keyword>